<feature type="transmembrane region" description="Helical" evidence="7">
    <location>
        <begin position="7"/>
        <end position="24"/>
    </location>
</feature>
<keyword evidence="5 7" id="KW-0472">Membrane</keyword>
<name>V8C6Y2_9HELI</name>
<feature type="transmembrane region" description="Helical" evidence="7">
    <location>
        <begin position="413"/>
        <end position="437"/>
    </location>
</feature>
<dbReference type="InterPro" id="IPR047218">
    <property type="entry name" value="YocR/YhdH-like"/>
</dbReference>
<feature type="transmembrane region" description="Helical" evidence="7">
    <location>
        <begin position="166"/>
        <end position="187"/>
    </location>
</feature>
<comment type="subcellular location">
    <subcellularLocation>
        <location evidence="1">Membrane</location>
        <topology evidence="1">Multi-pass membrane protein</topology>
    </subcellularLocation>
</comment>
<feature type="transmembrane region" description="Helical" evidence="7">
    <location>
        <begin position="338"/>
        <end position="358"/>
    </location>
</feature>
<evidence type="ECO:0000256" key="1">
    <source>
        <dbReference type="ARBA" id="ARBA00004141"/>
    </source>
</evidence>
<dbReference type="PANTHER" id="PTHR42948:SF1">
    <property type="entry name" value="TRANSPORTER"/>
    <property type="match status" value="1"/>
</dbReference>
<evidence type="ECO:0000313" key="9">
    <source>
        <dbReference type="Proteomes" id="UP000018731"/>
    </source>
</evidence>
<dbReference type="AlphaFoldDB" id="V8C6Y2"/>
<evidence type="ECO:0000256" key="4">
    <source>
        <dbReference type="ARBA" id="ARBA00022989"/>
    </source>
</evidence>
<dbReference type="SUPFAM" id="SSF161070">
    <property type="entry name" value="SNF-like"/>
    <property type="match status" value="1"/>
</dbReference>
<dbReference type="STRING" id="1357400.HMPREF2086_01797"/>
<dbReference type="OrthoDB" id="9762833at2"/>
<evidence type="ECO:0000256" key="7">
    <source>
        <dbReference type="SAM" id="Phobius"/>
    </source>
</evidence>
<dbReference type="NCBIfam" id="NF037979">
    <property type="entry name" value="Na_transp"/>
    <property type="match status" value="1"/>
</dbReference>
<comment type="caution">
    <text evidence="8">The sequence shown here is derived from an EMBL/GenBank/DDBJ whole genome shotgun (WGS) entry which is preliminary data.</text>
</comment>
<protein>
    <recommendedName>
        <fullName evidence="6">Transporter</fullName>
    </recommendedName>
</protein>
<dbReference type="GO" id="GO:0015293">
    <property type="term" value="F:symporter activity"/>
    <property type="evidence" value="ECO:0007669"/>
    <property type="project" value="UniProtKB-KW"/>
</dbReference>
<dbReference type="EMBL" id="AZJI01000009">
    <property type="protein sequence ID" value="ETD22486.1"/>
    <property type="molecule type" value="Genomic_DNA"/>
</dbReference>
<gene>
    <name evidence="8" type="ORF">HMPREF2086_01797</name>
</gene>
<evidence type="ECO:0000256" key="6">
    <source>
        <dbReference type="RuleBase" id="RU003732"/>
    </source>
</evidence>
<feature type="transmembrane region" description="Helical" evidence="7">
    <location>
        <begin position="36"/>
        <end position="56"/>
    </location>
</feature>
<dbReference type="HOGENOM" id="CLU_006855_3_4_7"/>
<dbReference type="PRINTS" id="PR00176">
    <property type="entry name" value="NANEUSMPORT"/>
</dbReference>
<dbReference type="GO" id="GO:0016020">
    <property type="term" value="C:membrane"/>
    <property type="evidence" value="ECO:0007669"/>
    <property type="project" value="UniProtKB-SubCell"/>
</dbReference>
<keyword evidence="3 6" id="KW-0812">Transmembrane</keyword>
<evidence type="ECO:0000256" key="2">
    <source>
        <dbReference type="ARBA" id="ARBA00022448"/>
    </source>
</evidence>
<feature type="transmembrane region" description="Helical" evidence="7">
    <location>
        <begin position="383"/>
        <end position="401"/>
    </location>
</feature>
<feature type="transmembrane region" description="Helical" evidence="7">
    <location>
        <begin position="246"/>
        <end position="269"/>
    </location>
</feature>
<reference evidence="8 9" key="1">
    <citation type="journal article" date="2014" name="Genome Announc.">
        <title>Draft genome sequences of six enterohepatic helicobacter species isolated from humans and one from rhesus macaques.</title>
        <authorList>
            <person name="Shen Z."/>
            <person name="Sheh A."/>
            <person name="Young S.K."/>
            <person name="Abouelliel A."/>
            <person name="Ward D.V."/>
            <person name="Earl A.M."/>
            <person name="Fox J.G."/>
        </authorList>
    </citation>
    <scope>NUCLEOTIDE SEQUENCE [LARGE SCALE GENOMIC DNA]</scope>
    <source>
        <strain evidence="8 9">MIT 99-5501</strain>
    </source>
</reference>
<evidence type="ECO:0000313" key="8">
    <source>
        <dbReference type="EMBL" id="ETD22486.1"/>
    </source>
</evidence>
<feature type="transmembrane region" description="Helical" evidence="7">
    <location>
        <begin position="88"/>
        <end position="112"/>
    </location>
</feature>
<evidence type="ECO:0000256" key="5">
    <source>
        <dbReference type="ARBA" id="ARBA00023136"/>
    </source>
</evidence>
<sequence>MSGFSKIGFILATLGSSIGLGHIWRFPYMAGTNGGGAFVLLFLALTLLAGIAMLVGEMLIGNYTQKNTADAFKELDSTKHKVWKWGGLVLIGGPFILTFYMIVLGWVLYYLFSTSMDLPSNASEADWVFGSLLSVNIWAQILGFSAVAFITALVVSFGIKEGIERLNVVLMPLLFLIFIGLLVYASFQPSFMRAVHFLFDFKYYDISADVVIAAMGQMCFSLSLGVGIIISYSASTKPNANLLESALYVCLCGIAISLIAGLMIFTFVFEHGVEITQGAGLVFKALPIVFSKMGMVGVIISVLFFLGLAFAGITSTISLLEPSVMFFVQKYGFSRAKITWAIMAVIYLVGLVLIFSLHKDYADMLAVWGKGLFELVDKASSDIVMPLGALLSVIFVGWFIGKEKVRKMTSGFLSARAFSVWFFIIRYAAPLVVILAWGGELATKTLFSLLRFFGF</sequence>
<accession>V8C6Y2</accession>
<comment type="similarity">
    <text evidence="6">Belongs to the sodium:neurotransmitter symporter (SNF) (TC 2.A.22) family.</text>
</comment>
<keyword evidence="6" id="KW-0769">Symport</keyword>
<dbReference type="RefSeq" id="WP_023928605.1">
    <property type="nucleotide sequence ID" value="NZ_KI669455.1"/>
</dbReference>
<dbReference type="PROSITE" id="PS50267">
    <property type="entry name" value="NA_NEUROTRAN_SYMP_3"/>
    <property type="match status" value="1"/>
</dbReference>
<dbReference type="CDD" id="cd10336">
    <property type="entry name" value="SLC6sbd_Tyt1-Like"/>
    <property type="match status" value="1"/>
</dbReference>
<dbReference type="PATRIC" id="fig|1357400.3.peg.2421"/>
<keyword evidence="4 7" id="KW-1133">Transmembrane helix</keyword>
<dbReference type="eggNOG" id="COG0733">
    <property type="taxonomic scope" value="Bacteria"/>
</dbReference>
<dbReference type="Proteomes" id="UP000018731">
    <property type="component" value="Unassembled WGS sequence"/>
</dbReference>
<organism evidence="8 9">
    <name type="scientific">Helicobacter macacae MIT 99-5501</name>
    <dbReference type="NCBI Taxonomy" id="1357400"/>
    <lineage>
        <taxon>Bacteria</taxon>
        <taxon>Pseudomonadati</taxon>
        <taxon>Campylobacterota</taxon>
        <taxon>Epsilonproteobacteria</taxon>
        <taxon>Campylobacterales</taxon>
        <taxon>Helicobacteraceae</taxon>
        <taxon>Helicobacter</taxon>
    </lineage>
</organism>
<dbReference type="InterPro" id="IPR037272">
    <property type="entry name" value="SNS_sf"/>
</dbReference>
<keyword evidence="2 6" id="KW-0813">Transport</keyword>
<dbReference type="InterPro" id="IPR000175">
    <property type="entry name" value="Na/ntran_symport"/>
</dbReference>
<feature type="transmembrane region" description="Helical" evidence="7">
    <location>
        <begin position="137"/>
        <end position="159"/>
    </location>
</feature>
<dbReference type="Pfam" id="PF00209">
    <property type="entry name" value="SNF"/>
    <property type="match status" value="2"/>
</dbReference>
<evidence type="ECO:0000256" key="3">
    <source>
        <dbReference type="ARBA" id="ARBA00022692"/>
    </source>
</evidence>
<feature type="transmembrane region" description="Helical" evidence="7">
    <location>
        <begin position="289"/>
        <end position="317"/>
    </location>
</feature>
<dbReference type="PROSITE" id="PS00610">
    <property type="entry name" value="NA_NEUROTRAN_SYMP_1"/>
    <property type="match status" value="1"/>
</dbReference>
<dbReference type="PANTHER" id="PTHR42948">
    <property type="entry name" value="TRANSPORTER"/>
    <property type="match status" value="1"/>
</dbReference>
<proteinExistence type="inferred from homology"/>
<keyword evidence="9" id="KW-1185">Reference proteome</keyword>
<feature type="transmembrane region" description="Helical" evidence="7">
    <location>
        <begin position="207"/>
        <end position="234"/>
    </location>
</feature>